<gene>
    <name evidence="2" type="ORF">QVD17_31607</name>
</gene>
<comment type="caution">
    <text evidence="2">The sequence shown here is derived from an EMBL/GenBank/DDBJ whole genome shotgun (WGS) entry which is preliminary data.</text>
</comment>
<dbReference type="Proteomes" id="UP001229421">
    <property type="component" value="Unassembled WGS sequence"/>
</dbReference>
<feature type="compositionally biased region" description="Low complexity" evidence="1">
    <location>
        <begin position="232"/>
        <end position="241"/>
    </location>
</feature>
<sequence>MGLVSISIRTHFLAFNGFPSHISDRIPRATMATRRRRVLFTFATLFVSMLQKILKRMHICTNPTREKAKVLYGIERQLLAILSFVDDHVMVIEDLVEAIWPSSTCVFDKIDDVVKASESLPVKFDDFCDHEVPALLQRVPFYDRVFKKDEKEIVIDITCHGYKAEPGKAFEYENVAKPALEGEKARKDDVTDALKPVDNLSVEEAIDNINKESENMEDANAEFLYTARASSSADELLQSQDQDQDQKQDQEDPIFDLFEAGWHMSPRALSSTSSTTL</sequence>
<accession>A0AAD8NNP3</accession>
<evidence type="ECO:0000313" key="2">
    <source>
        <dbReference type="EMBL" id="KAK1415819.1"/>
    </source>
</evidence>
<dbReference type="AlphaFoldDB" id="A0AAD8NNP3"/>
<dbReference type="PANTHER" id="PTHR37710">
    <property type="entry name" value="TRANSMEMBRANE PROTEIN"/>
    <property type="match status" value="1"/>
</dbReference>
<keyword evidence="3" id="KW-1185">Reference proteome</keyword>
<proteinExistence type="predicted"/>
<organism evidence="2 3">
    <name type="scientific">Tagetes erecta</name>
    <name type="common">African marigold</name>
    <dbReference type="NCBI Taxonomy" id="13708"/>
    <lineage>
        <taxon>Eukaryota</taxon>
        <taxon>Viridiplantae</taxon>
        <taxon>Streptophyta</taxon>
        <taxon>Embryophyta</taxon>
        <taxon>Tracheophyta</taxon>
        <taxon>Spermatophyta</taxon>
        <taxon>Magnoliopsida</taxon>
        <taxon>eudicotyledons</taxon>
        <taxon>Gunneridae</taxon>
        <taxon>Pentapetalae</taxon>
        <taxon>asterids</taxon>
        <taxon>campanulids</taxon>
        <taxon>Asterales</taxon>
        <taxon>Asteraceae</taxon>
        <taxon>Asteroideae</taxon>
        <taxon>Heliantheae alliance</taxon>
        <taxon>Tageteae</taxon>
        <taxon>Tagetes</taxon>
    </lineage>
</organism>
<dbReference type="EMBL" id="JAUHHV010000008">
    <property type="protein sequence ID" value="KAK1415819.1"/>
    <property type="molecule type" value="Genomic_DNA"/>
</dbReference>
<evidence type="ECO:0000313" key="3">
    <source>
        <dbReference type="Proteomes" id="UP001229421"/>
    </source>
</evidence>
<evidence type="ECO:0000256" key="1">
    <source>
        <dbReference type="SAM" id="MobiDB-lite"/>
    </source>
</evidence>
<name>A0AAD8NNP3_TARER</name>
<reference evidence="2" key="1">
    <citation type="journal article" date="2023" name="bioRxiv">
        <title>Improved chromosome-level genome assembly for marigold (Tagetes erecta).</title>
        <authorList>
            <person name="Jiang F."/>
            <person name="Yuan L."/>
            <person name="Wang S."/>
            <person name="Wang H."/>
            <person name="Xu D."/>
            <person name="Wang A."/>
            <person name="Fan W."/>
        </authorList>
    </citation>
    <scope>NUCLEOTIDE SEQUENCE</scope>
    <source>
        <strain evidence="2">WSJ</strain>
        <tissue evidence="2">Leaf</tissue>
    </source>
</reference>
<dbReference type="PANTHER" id="PTHR37710:SF1">
    <property type="entry name" value="TRANSMEMBRANE PROTEIN"/>
    <property type="match status" value="1"/>
</dbReference>
<protein>
    <submittedName>
        <fullName evidence="2">Uncharacterized protein</fullName>
    </submittedName>
</protein>
<feature type="region of interest" description="Disordered" evidence="1">
    <location>
        <begin position="232"/>
        <end position="254"/>
    </location>
</feature>